<organism evidence="1 2">
    <name type="scientific">Peronosclerospora sorghi</name>
    <dbReference type="NCBI Taxonomy" id="230839"/>
    <lineage>
        <taxon>Eukaryota</taxon>
        <taxon>Sar</taxon>
        <taxon>Stramenopiles</taxon>
        <taxon>Oomycota</taxon>
        <taxon>Peronosporomycetes</taxon>
        <taxon>Peronosporales</taxon>
        <taxon>Peronosporaceae</taxon>
        <taxon>Peronosclerospora</taxon>
    </lineage>
</organism>
<dbReference type="Proteomes" id="UP001163321">
    <property type="component" value="Chromosome 4"/>
</dbReference>
<evidence type="ECO:0000313" key="2">
    <source>
        <dbReference type="Proteomes" id="UP001163321"/>
    </source>
</evidence>
<name>A0ACC0W2Z5_9STRA</name>
<sequence>MGACITALGGVALWARYKKNQHTRLLRKNITELRFDLSVNEIETETERIVAQMKRVDDEIAALDPSAVTFENTVQKIIDLEHEINSRVTNVTFLAQVAVDKSTRDACTKADEVIEQFSVQRSMRADVYKSIRALYKSAAYQELDTVTQRYVHRLIQDFERNGLHLSEKKQDEVRAWKQKLSKLGIKFQQNLSEEVTEVQFRLDELKGMSDDFIGSLEKDTDGLYKIALSYPTVFPILSTCTVESTRKAVEYAFNRRCISTNVSILEEMLEIRHKVAVTLGYENHAAYILEQRMAESPANVNKFLNELNNKLVPLAKKDLNDMLKLKEADCEQNGWKFDGKINMWDFRFYTDQYLKKHCSIDSEKLREYFPLAHVTTQMLAMYQELLSLKFVEISQPHVWHKDVRMFAVYDARSGKAGHLVGHFYLDLFPRTGKYGHAACFTLQQSCVNSSGVRMYPAAAMVANFNAPTKSKPSLLGHEEVVTYFHEFGHVMHCLCSEVKIPHFAGTSVERDFVEAPSQMLENWCWEKEPLQRLSSHYETGAKLSDELITNLISTRNAIAGLLNKRQLLFAIFDQTIHSNPQSKTAQLLQQLQSDIMLIDMTPETNFAASFGHLAGGYDAQYYGYLWSEVFSMDMFLSRFKQEGLMNPETGLAYRELILARGGSVDASVMLKDFLGRAPNQSAFLRSKGLTVETE</sequence>
<comment type="caution">
    <text evidence="1">The sequence shown here is derived from an EMBL/GenBank/DDBJ whole genome shotgun (WGS) entry which is preliminary data.</text>
</comment>
<keyword evidence="2" id="KW-1185">Reference proteome</keyword>
<dbReference type="EMBL" id="CM047583">
    <property type="protein sequence ID" value="KAI9912822.1"/>
    <property type="molecule type" value="Genomic_DNA"/>
</dbReference>
<protein>
    <submittedName>
        <fullName evidence="1">Uncharacterized protein</fullName>
    </submittedName>
</protein>
<gene>
    <name evidence="1" type="ORF">PsorP6_006276</name>
</gene>
<accession>A0ACC0W2Z5</accession>
<proteinExistence type="predicted"/>
<reference evidence="1 2" key="1">
    <citation type="journal article" date="2022" name="bioRxiv">
        <title>The genome of the oomycete Peronosclerospora sorghi, a cosmopolitan pathogen of maize and sorghum, is inflated with dispersed pseudogenes.</title>
        <authorList>
            <person name="Fletcher K."/>
            <person name="Martin F."/>
            <person name="Isakeit T."/>
            <person name="Cavanaugh K."/>
            <person name="Magill C."/>
            <person name="Michelmore R."/>
        </authorList>
    </citation>
    <scope>NUCLEOTIDE SEQUENCE [LARGE SCALE GENOMIC DNA]</scope>
    <source>
        <strain evidence="1">P6</strain>
    </source>
</reference>
<evidence type="ECO:0000313" key="1">
    <source>
        <dbReference type="EMBL" id="KAI9912822.1"/>
    </source>
</evidence>